<dbReference type="SUPFAM" id="SSF109998">
    <property type="entry name" value="Triger factor/SurA peptide-binding domain-like"/>
    <property type="match status" value="1"/>
</dbReference>
<dbReference type="RefSeq" id="WP_296939512.1">
    <property type="nucleotide sequence ID" value="NZ_LT599032.1"/>
</dbReference>
<dbReference type="GO" id="GO:0051083">
    <property type="term" value="P:'de novo' cotranslational protein folding"/>
    <property type="evidence" value="ECO:0007669"/>
    <property type="project" value="TreeGrafter"/>
</dbReference>
<dbReference type="InterPro" id="IPR037041">
    <property type="entry name" value="Trigger_fac_C_sf"/>
</dbReference>
<dbReference type="InterPro" id="IPR036611">
    <property type="entry name" value="Trigger_fac_ribosome-bd_sf"/>
</dbReference>
<dbReference type="Gene3D" id="1.10.3120.10">
    <property type="entry name" value="Trigger factor, C-terminal domain"/>
    <property type="match status" value="1"/>
</dbReference>
<dbReference type="InterPro" id="IPR027304">
    <property type="entry name" value="Trigger_fact/SurA_dom_sf"/>
</dbReference>
<evidence type="ECO:0000313" key="2">
    <source>
        <dbReference type="EMBL" id="SBV95874.1"/>
    </source>
</evidence>
<name>A0A212J8T6_9BACT</name>
<dbReference type="InterPro" id="IPR005215">
    <property type="entry name" value="Trig_fac"/>
</dbReference>
<dbReference type="GO" id="GO:0003755">
    <property type="term" value="F:peptidyl-prolyl cis-trans isomerase activity"/>
    <property type="evidence" value="ECO:0007669"/>
    <property type="project" value="TreeGrafter"/>
</dbReference>
<accession>A0A212J8T6</accession>
<evidence type="ECO:0000259" key="1">
    <source>
        <dbReference type="Pfam" id="PF05697"/>
    </source>
</evidence>
<dbReference type="GO" id="GO:0043335">
    <property type="term" value="P:protein unfolding"/>
    <property type="evidence" value="ECO:0007669"/>
    <property type="project" value="TreeGrafter"/>
</dbReference>
<dbReference type="GO" id="GO:0044183">
    <property type="term" value="F:protein folding chaperone"/>
    <property type="evidence" value="ECO:0007669"/>
    <property type="project" value="TreeGrafter"/>
</dbReference>
<reference evidence="2" key="1">
    <citation type="submission" date="2016-04" db="EMBL/GenBank/DDBJ databases">
        <authorList>
            <person name="Evans L.H."/>
            <person name="Alamgir A."/>
            <person name="Owens N."/>
            <person name="Weber N.D."/>
            <person name="Virtaneva K."/>
            <person name="Barbian K."/>
            <person name="Babar A."/>
            <person name="Rosenke K."/>
        </authorList>
    </citation>
    <scope>NUCLEOTIDE SEQUENCE</scope>
    <source>
        <strain evidence="2">86-1</strain>
    </source>
</reference>
<dbReference type="GO" id="GO:0015031">
    <property type="term" value="P:protein transport"/>
    <property type="evidence" value="ECO:0007669"/>
    <property type="project" value="InterPro"/>
</dbReference>
<gene>
    <name evidence="2" type="ORF">KL86DYS1_11507</name>
</gene>
<dbReference type="EMBL" id="FLUM01000001">
    <property type="protein sequence ID" value="SBV95874.1"/>
    <property type="molecule type" value="Genomic_DNA"/>
</dbReference>
<dbReference type="NCBIfam" id="TIGR00115">
    <property type="entry name" value="tig"/>
    <property type="match status" value="1"/>
</dbReference>
<dbReference type="PANTHER" id="PTHR30560">
    <property type="entry name" value="TRIGGER FACTOR CHAPERONE AND PEPTIDYL-PROLYL CIS/TRANS ISOMERASE"/>
    <property type="match status" value="1"/>
</dbReference>
<sequence length="460" mass="51993">MNVSLTNVDSVNAILQISVAKADYQEKLDSALKTFRKKANVPGFRPGTVPVGMVKKMYGKSIMAEEINKIVGESLYNYIQENKLNVLGEPLPNEEKQQAIDFATEGDYDFYFDIALAPEIKLSLTKKDKVTYYKIDVNEELVDKQIESYKANYGKYDKIEDGALATDLVRGTISELEGGKAKEGGINVEAGVVMPSYMKDADEQAKFVGAKAGDVITFNPGKAYEGNETEIASLLHIEKDAVEAIAPEFKFEITEITRYKEAELDKDLFDKVFGADTVKDVAEFKAKVKETIEDQFAPDSDYKFLLDAKELLEKKVGDIQFPDAFLKRWLLASGEERTAESIEADYPKIVADLKFHLIKEQIAKDYDIKIENEDMKTIAMQAARAQFAQYGMMNLPDEMVENYANDMLKNKDNARNLLERAMENKIIDALKTKLGIEEKSISLDDFRKFFEKEEDKQEEA</sequence>
<dbReference type="InterPro" id="IPR008881">
    <property type="entry name" value="Trigger_fac_ribosome-bd_bac"/>
</dbReference>
<dbReference type="PIRSF" id="PIRSF003095">
    <property type="entry name" value="Trigger_factor"/>
    <property type="match status" value="1"/>
</dbReference>
<feature type="domain" description="Trigger factor ribosome-binding bacterial" evidence="1">
    <location>
        <begin position="1"/>
        <end position="148"/>
    </location>
</feature>
<dbReference type="Pfam" id="PF05697">
    <property type="entry name" value="Trigger_N"/>
    <property type="match status" value="1"/>
</dbReference>
<organism evidence="2">
    <name type="scientific">uncultured Dysgonomonas sp</name>
    <dbReference type="NCBI Taxonomy" id="206096"/>
    <lineage>
        <taxon>Bacteria</taxon>
        <taxon>Pseudomonadati</taxon>
        <taxon>Bacteroidota</taxon>
        <taxon>Bacteroidia</taxon>
        <taxon>Bacteroidales</taxon>
        <taxon>Dysgonomonadaceae</taxon>
        <taxon>Dysgonomonas</taxon>
        <taxon>environmental samples</taxon>
    </lineage>
</organism>
<dbReference type="SUPFAM" id="SSF102735">
    <property type="entry name" value="Trigger factor ribosome-binding domain"/>
    <property type="match status" value="1"/>
</dbReference>
<dbReference type="Gene3D" id="3.30.70.1050">
    <property type="entry name" value="Trigger factor ribosome-binding domain"/>
    <property type="match status" value="1"/>
</dbReference>
<protein>
    <submittedName>
        <fullName evidence="2">Trigger factor tig</fullName>
    </submittedName>
</protein>
<proteinExistence type="predicted"/>
<dbReference type="GO" id="GO:0043022">
    <property type="term" value="F:ribosome binding"/>
    <property type="evidence" value="ECO:0007669"/>
    <property type="project" value="TreeGrafter"/>
</dbReference>
<dbReference type="PANTHER" id="PTHR30560:SF3">
    <property type="entry name" value="TRIGGER FACTOR-LIKE PROTEIN TIG, CHLOROPLASTIC"/>
    <property type="match status" value="1"/>
</dbReference>
<dbReference type="AlphaFoldDB" id="A0A212J8T6"/>